<feature type="transmembrane region" description="Helical" evidence="4">
    <location>
        <begin position="56"/>
        <end position="74"/>
    </location>
</feature>
<feature type="region of interest" description="Disordered" evidence="3">
    <location>
        <begin position="413"/>
        <end position="466"/>
    </location>
</feature>
<dbReference type="Gene3D" id="3.40.50.10330">
    <property type="entry name" value="Probable inorganic polyphosphate/atp-NAD kinase, domain 1"/>
    <property type="match status" value="1"/>
</dbReference>
<reference evidence="6 7" key="1">
    <citation type="submission" date="2020-04" db="EMBL/GenBank/DDBJ databases">
        <authorList>
            <person name="Klaysubun C."/>
            <person name="Duangmal K."/>
            <person name="Lipun K."/>
        </authorList>
    </citation>
    <scope>NUCLEOTIDE SEQUENCE [LARGE SCALE GENOMIC DNA]</scope>
    <source>
        <strain evidence="6 7">DSM 45300</strain>
    </source>
</reference>
<dbReference type="AlphaFoldDB" id="A0A848DHW3"/>
<proteinExistence type="inferred from homology"/>
<keyword evidence="4" id="KW-0812">Transmembrane</keyword>
<feature type="transmembrane region" description="Helical" evidence="4">
    <location>
        <begin position="81"/>
        <end position="99"/>
    </location>
</feature>
<dbReference type="InterPro" id="IPR016064">
    <property type="entry name" value="NAD/diacylglycerol_kinase_sf"/>
</dbReference>
<dbReference type="InterPro" id="IPR050187">
    <property type="entry name" value="Lipid_Phosphate_FormReg"/>
</dbReference>
<keyword evidence="4" id="KW-0472">Membrane</keyword>
<accession>A0A848DHW3</accession>
<feature type="region of interest" description="Disordered" evidence="3">
    <location>
        <begin position="1"/>
        <end position="22"/>
    </location>
</feature>
<evidence type="ECO:0000256" key="3">
    <source>
        <dbReference type="SAM" id="MobiDB-lite"/>
    </source>
</evidence>
<evidence type="ECO:0000259" key="5">
    <source>
        <dbReference type="PROSITE" id="PS50146"/>
    </source>
</evidence>
<dbReference type="GO" id="GO:0016301">
    <property type="term" value="F:kinase activity"/>
    <property type="evidence" value="ECO:0007669"/>
    <property type="project" value="UniProtKB-KW"/>
</dbReference>
<gene>
    <name evidence="6" type="ORF">HF519_11960</name>
</gene>
<feature type="transmembrane region" description="Helical" evidence="4">
    <location>
        <begin position="28"/>
        <end position="50"/>
    </location>
</feature>
<evidence type="ECO:0000256" key="1">
    <source>
        <dbReference type="ARBA" id="ARBA00001946"/>
    </source>
</evidence>
<dbReference type="EMBL" id="JAAXKZ010000035">
    <property type="protein sequence ID" value="NMH92272.1"/>
    <property type="molecule type" value="Genomic_DNA"/>
</dbReference>
<feature type="compositionally biased region" description="Basic and acidic residues" evidence="3">
    <location>
        <begin position="1"/>
        <end position="14"/>
    </location>
</feature>
<dbReference type="Gene3D" id="2.60.200.40">
    <property type="match status" value="1"/>
</dbReference>
<keyword evidence="4" id="KW-1133">Transmembrane helix</keyword>
<keyword evidence="6" id="KW-0808">Transferase</keyword>
<keyword evidence="7" id="KW-1185">Reference proteome</keyword>
<dbReference type="Pfam" id="PF00781">
    <property type="entry name" value="DAGK_cat"/>
    <property type="match status" value="1"/>
</dbReference>
<dbReference type="PROSITE" id="PS50146">
    <property type="entry name" value="DAGK"/>
    <property type="match status" value="1"/>
</dbReference>
<evidence type="ECO:0000313" key="7">
    <source>
        <dbReference type="Proteomes" id="UP000586918"/>
    </source>
</evidence>
<feature type="domain" description="DAGKc" evidence="5">
    <location>
        <begin position="135"/>
        <end position="262"/>
    </location>
</feature>
<sequence length="466" mass="47779">MVGRDGARNADRGDAVSTPAGPTGRQRVAAAVALLAALAAIVTAVVVGIIRFPEGLGVLGCVAIALVAAWFGVVRRGWQRITGLTVAVLALAATALLLIRNDGWPYLLVIVAGIAIWHAAGRVAFRVHVHRPAAPRPDRPVLFVNPRSGGGKATQVGLAAEAANRGMRTVELHPGDDLEELVRTAVAQGADGLAMAGGDGSQAIVAAVAAQHGLPYACIPAGTRNHFALDLGVDRNDVVGALDAFVDGGEQLVDLGEVNGRVFVNNVSMGLYAEAVQSAGYRNAKVRTLLGTAPAVLGPSGSELDLRWRGPDGLAHRSAAVILVSNNQYRLGGSIGSGTRPRIDDGMLGIAVVPAREAGSGSGPGRWTHWSAPVFEVDSDHPVPLGIDGEAVVLAPPIRFGIRPQVLRVRLAPHHPGASPSAMQPEGPGQGLLALAGIAAGRSPAARGRAEQRAEPVGSEDTEGVG</sequence>
<dbReference type="PANTHER" id="PTHR12358">
    <property type="entry name" value="SPHINGOSINE KINASE"/>
    <property type="match status" value="1"/>
</dbReference>
<comment type="caution">
    <text evidence="6">The sequence shown here is derived from an EMBL/GenBank/DDBJ whole genome shotgun (WGS) entry which is preliminary data.</text>
</comment>
<feature type="transmembrane region" description="Helical" evidence="4">
    <location>
        <begin position="105"/>
        <end position="125"/>
    </location>
</feature>
<evidence type="ECO:0000256" key="2">
    <source>
        <dbReference type="ARBA" id="ARBA00005983"/>
    </source>
</evidence>
<dbReference type="Proteomes" id="UP000586918">
    <property type="component" value="Unassembled WGS sequence"/>
</dbReference>
<evidence type="ECO:0000256" key="4">
    <source>
        <dbReference type="SAM" id="Phobius"/>
    </source>
</evidence>
<comment type="cofactor">
    <cofactor evidence="1">
        <name>Mg(2+)</name>
        <dbReference type="ChEBI" id="CHEBI:18420"/>
    </cofactor>
</comment>
<feature type="compositionally biased region" description="Low complexity" evidence="3">
    <location>
        <begin position="431"/>
        <end position="447"/>
    </location>
</feature>
<name>A0A848DHW3_9PSEU</name>
<organism evidence="6 7">
    <name type="scientific">Pseudonocardia bannensis</name>
    <dbReference type="NCBI Taxonomy" id="630973"/>
    <lineage>
        <taxon>Bacteria</taxon>
        <taxon>Bacillati</taxon>
        <taxon>Actinomycetota</taxon>
        <taxon>Actinomycetes</taxon>
        <taxon>Pseudonocardiales</taxon>
        <taxon>Pseudonocardiaceae</taxon>
        <taxon>Pseudonocardia</taxon>
    </lineage>
</organism>
<dbReference type="InterPro" id="IPR017438">
    <property type="entry name" value="ATP-NAD_kinase_N"/>
</dbReference>
<protein>
    <submittedName>
        <fullName evidence="6">Diacylglycerol kinase</fullName>
    </submittedName>
</protein>
<comment type="similarity">
    <text evidence="2">Belongs to the diacylglycerol/lipid kinase family.</text>
</comment>
<evidence type="ECO:0000313" key="6">
    <source>
        <dbReference type="EMBL" id="NMH92272.1"/>
    </source>
</evidence>
<dbReference type="PANTHER" id="PTHR12358:SF54">
    <property type="entry name" value="SPHINGOSINE KINASE RELATED PROTEIN"/>
    <property type="match status" value="1"/>
</dbReference>
<keyword evidence="6" id="KW-0418">Kinase</keyword>
<dbReference type="SUPFAM" id="SSF111331">
    <property type="entry name" value="NAD kinase/diacylglycerol kinase-like"/>
    <property type="match status" value="1"/>
</dbReference>
<dbReference type="InterPro" id="IPR001206">
    <property type="entry name" value="Diacylglycerol_kinase_cat_dom"/>
</dbReference>